<dbReference type="Proteomes" id="UP000233748">
    <property type="component" value="Unassembled WGS sequence"/>
</dbReference>
<protein>
    <submittedName>
        <fullName evidence="1">Uncharacterized protein</fullName>
    </submittedName>
</protein>
<comment type="caution">
    <text evidence="1">The sequence shown here is derived from an EMBL/GenBank/DDBJ whole genome shotgun (WGS) entry which is preliminary data.</text>
</comment>
<dbReference type="EMBL" id="PHKW01000028">
    <property type="protein sequence ID" value="PKV14854.1"/>
    <property type="molecule type" value="Genomic_DNA"/>
</dbReference>
<evidence type="ECO:0000313" key="3">
    <source>
        <dbReference type="Proteomes" id="UP000233720"/>
    </source>
</evidence>
<keyword evidence="4" id="KW-1185">Reference proteome</keyword>
<dbReference type="EMBL" id="PHKV01000010">
    <property type="protein sequence ID" value="PKV11038.1"/>
    <property type="molecule type" value="Genomic_DNA"/>
</dbReference>
<dbReference type="RefSeq" id="WP_101364753.1">
    <property type="nucleotide sequence ID" value="NZ_PHKV01000010.1"/>
</dbReference>
<accession>A0A2N3REU7</accession>
<evidence type="ECO:0000313" key="1">
    <source>
        <dbReference type="EMBL" id="PKV11038.1"/>
    </source>
</evidence>
<evidence type="ECO:0000313" key="4">
    <source>
        <dbReference type="Proteomes" id="UP000233748"/>
    </source>
</evidence>
<gene>
    <name evidence="1" type="ORF">XpruCFBP8353_19735</name>
    <name evidence="2" type="ORF">XpruCFBP8354_22710</name>
</gene>
<evidence type="ECO:0000313" key="2">
    <source>
        <dbReference type="EMBL" id="PKV14854.1"/>
    </source>
</evidence>
<dbReference type="Proteomes" id="UP000233720">
    <property type="component" value="Unassembled WGS sequence"/>
</dbReference>
<organism evidence="1 3">
    <name type="scientific">Xanthomonas prunicola</name>
    <dbReference type="NCBI Taxonomy" id="2053930"/>
    <lineage>
        <taxon>Bacteria</taxon>
        <taxon>Pseudomonadati</taxon>
        <taxon>Pseudomonadota</taxon>
        <taxon>Gammaproteobacteria</taxon>
        <taxon>Lysobacterales</taxon>
        <taxon>Lysobacteraceae</taxon>
        <taxon>Xanthomonas</taxon>
    </lineage>
</organism>
<dbReference type="AlphaFoldDB" id="A0A2N3REU7"/>
<sequence length="68" mass="7564">MYDAWGRQTFGSDADGTLTFKQVDAAGRVVSVWADNARKADGSRRWQVHRSGSRRFQQCAGQLADTDT</sequence>
<name>A0A2N3REU7_9XANT</name>
<reference evidence="3 4" key="1">
    <citation type="submission" date="2017-11" db="EMBL/GenBank/DDBJ databases">
        <title>Xanthomonas prunicola sp. nov., a novel pathogen that affects nectarine (Prunus persica var. nectarine) trees.</title>
        <authorList>
            <person name="Lopez M."/>
            <person name="Lopez-Soriano P."/>
            <person name="Garita-Cambronero J."/>
            <person name="Beltran C."/>
            <person name="Taghouti G."/>
            <person name="Portier P."/>
            <person name="Cubero J."/>
            <person name="Fischer-Le Saux M."/>
            <person name="Marco-Noales E."/>
        </authorList>
    </citation>
    <scope>NUCLEOTIDE SEQUENCE [LARGE SCALE GENOMIC DNA]</scope>
    <source>
        <strain evidence="1 3">CFBP8353</strain>
        <strain evidence="2 4">CFBP8354</strain>
    </source>
</reference>
<dbReference type="OrthoDB" id="9816400at2"/>
<proteinExistence type="predicted"/>